<dbReference type="Gene3D" id="3.30.70.100">
    <property type="match status" value="1"/>
</dbReference>
<dbReference type="InterPro" id="IPR036046">
    <property type="entry name" value="Acylphosphatase-like_dom_sf"/>
</dbReference>
<dbReference type="Pfam" id="PF04940">
    <property type="entry name" value="BLUF"/>
    <property type="match status" value="1"/>
</dbReference>
<dbReference type="SUPFAM" id="SSF54975">
    <property type="entry name" value="Acylphosphatase/BLUF domain-like"/>
    <property type="match status" value="1"/>
</dbReference>
<dbReference type="EMBL" id="CP060783">
    <property type="protein sequence ID" value="QNP49649.1"/>
    <property type="molecule type" value="Genomic_DNA"/>
</dbReference>
<reference evidence="2 3" key="1">
    <citation type="submission" date="2020-08" db="EMBL/GenBank/DDBJ databases">
        <title>Genome sequence of Diaphorobacter aerolatus KACC 16536T.</title>
        <authorList>
            <person name="Hyun D.-W."/>
            <person name="Bae J.-W."/>
        </authorList>
    </citation>
    <scope>NUCLEOTIDE SEQUENCE [LARGE SCALE GENOMIC DNA]</scope>
    <source>
        <strain evidence="2 3">KACC 16536</strain>
    </source>
</reference>
<evidence type="ECO:0000313" key="3">
    <source>
        <dbReference type="Proteomes" id="UP000516028"/>
    </source>
</evidence>
<dbReference type="SMART" id="SM01034">
    <property type="entry name" value="BLUF"/>
    <property type="match status" value="1"/>
</dbReference>
<dbReference type="InterPro" id="IPR007024">
    <property type="entry name" value="BLUF_domain"/>
</dbReference>
<gene>
    <name evidence="2" type="ORF">H9K75_06770</name>
</gene>
<sequence>MQVVCYFGKAARQGKVALPPDSLLTASEEFARRNELTGLLAISDGYFLHVLEGSDTAVQSLVGRIAAFWIRNRPRSSLNGRSPSAATGSGAW</sequence>
<dbReference type="RefSeq" id="WP_187725190.1">
    <property type="nucleotide sequence ID" value="NZ_CP060783.1"/>
</dbReference>
<dbReference type="GO" id="GO:0009882">
    <property type="term" value="F:blue light photoreceptor activity"/>
    <property type="evidence" value="ECO:0007669"/>
    <property type="project" value="InterPro"/>
</dbReference>
<evidence type="ECO:0000313" key="2">
    <source>
        <dbReference type="EMBL" id="QNP49649.1"/>
    </source>
</evidence>
<dbReference type="KEGG" id="daer:H9K75_06770"/>
<organism evidence="2 3">
    <name type="scientific">Diaphorobacter aerolatus</name>
    <dbReference type="NCBI Taxonomy" id="1288495"/>
    <lineage>
        <taxon>Bacteria</taxon>
        <taxon>Pseudomonadati</taxon>
        <taxon>Pseudomonadota</taxon>
        <taxon>Betaproteobacteria</taxon>
        <taxon>Burkholderiales</taxon>
        <taxon>Comamonadaceae</taxon>
        <taxon>Diaphorobacter</taxon>
    </lineage>
</organism>
<dbReference type="GO" id="GO:0071949">
    <property type="term" value="F:FAD binding"/>
    <property type="evidence" value="ECO:0007669"/>
    <property type="project" value="InterPro"/>
</dbReference>
<dbReference type="AlphaFoldDB" id="A0A7H0GMY3"/>
<keyword evidence="3" id="KW-1185">Reference proteome</keyword>
<accession>A0A7H0GMY3</accession>
<evidence type="ECO:0000259" key="1">
    <source>
        <dbReference type="PROSITE" id="PS50925"/>
    </source>
</evidence>
<dbReference type="Proteomes" id="UP000516028">
    <property type="component" value="Chromosome"/>
</dbReference>
<proteinExistence type="predicted"/>
<feature type="domain" description="BLUF" evidence="1">
    <location>
        <begin position="1"/>
        <end position="92"/>
    </location>
</feature>
<name>A0A7H0GMY3_9BURK</name>
<dbReference type="PROSITE" id="PS50925">
    <property type="entry name" value="BLUF"/>
    <property type="match status" value="1"/>
</dbReference>
<protein>
    <submittedName>
        <fullName evidence="2">BLUF domain-containing protein</fullName>
    </submittedName>
</protein>